<dbReference type="OrthoDB" id="6241000at2"/>
<proteinExistence type="predicted"/>
<dbReference type="AlphaFoldDB" id="E0UE10"/>
<sequence length="144" mass="15965">MLTQSQNQLTLKTTVALIASTITLGFSSSVLAQSDQLSTQLINSANQLNQQLPKMIDPDTRLDSTQGGPGRQLSYNLTLVNYSSNQINNQKFYQNVSPLVRKEACTHQGTQVLFNNKILIRFNYYGNDGRLISTIEVNSSDCGF</sequence>
<dbReference type="HOGENOM" id="CLU_1802932_0_0_3"/>
<name>E0UE10_GLOV7</name>
<accession>E0UE10</accession>
<dbReference type="Proteomes" id="UP000008206">
    <property type="component" value="Chromosome"/>
</dbReference>
<gene>
    <name evidence="2" type="ordered locus">Cyan7822_1004</name>
</gene>
<keyword evidence="3" id="KW-1185">Reference proteome</keyword>
<reference evidence="3" key="1">
    <citation type="journal article" date="2011" name="MBio">
        <title>Novel metabolic attributes of the genus Cyanothece, comprising a group of unicellular nitrogen-fixing Cyanobacteria.</title>
        <authorList>
            <person name="Bandyopadhyay A."/>
            <person name="Elvitigala T."/>
            <person name="Welsh E."/>
            <person name="Stockel J."/>
            <person name="Liberton M."/>
            <person name="Min H."/>
            <person name="Sherman L.A."/>
            <person name="Pakrasi H.B."/>
        </authorList>
    </citation>
    <scope>NUCLEOTIDE SEQUENCE [LARGE SCALE GENOMIC DNA]</scope>
    <source>
        <strain evidence="3">PCC 7822</strain>
    </source>
</reference>
<organism evidence="2 3">
    <name type="scientific">Gloeothece verrucosa (strain PCC 7822)</name>
    <name type="common">Cyanothece sp. (strain PCC 7822)</name>
    <dbReference type="NCBI Taxonomy" id="497965"/>
    <lineage>
        <taxon>Bacteria</taxon>
        <taxon>Bacillati</taxon>
        <taxon>Cyanobacteriota</taxon>
        <taxon>Cyanophyceae</taxon>
        <taxon>Oscillatoriophycideae</taxon>
        <taxon>Chroococcales</taxon>
        <taxon>Aphanothecaceae</taxon>
        <taxon>Gloeothece</taxon>
        <taxon>Gloeothece verrucosa</taxon>
    </lineage>
</organism>
<protein>
    <submittedName>
        <fullName evidence="2">Uncharacterized protein</fullName>
    </submittedName>
</protein>
<keyword evidence="1" id="KW-0732">Signal</keyword>
<dbReference type="KEGG" id="cyj:Cyan7822_1004"/>
<dbReference type="Gene3D" id="3.30.300.250">
    <property type="match status" value="1"/>
</dbReference>
<evidence type="ECO:0000313" key="3">
    <source>
        <dbReference type="Proteomes" id="UP000008206"/>
    </source>
</evidence>
<evidence type="ECO:0000256" key="1">
    <source>
        <dbReference type="SAM" id="SignalP"/>
    </source>
</evidence>
<feature type="signal peptide" evidence="1">
    <location>
        <begin position="1"/>
        <end position="32"/>
    </location>
</feature>
<dbReference type="eggNOG" id="ENOG5033FVA">
    <property type="taxonomic scope" value="Bacteria"/>
</dbReference>
<dbReference type="EMBL" id="CP002198">
    <property type="protein sequence ID" value="ADN13014.1"/>
    <property type="molecule type" value="Genomic_DNA"/>
</dbReference>
<evidence type="ECO:0000313" key="2">
    <source>
        <dbReference type="EMBL" id="ADN13014.1"/>
    </source>
</evidence>
<feature type="chain" id="PRO_5003141219" evidence="1">
    <location>
        <begin position="33"/>
        <end position="144"/>
    </location>
</feature>
<dbReference type="RefSeq" id="WP_013321122.1">
    <property type="nucleotide sequence ID" value="NC_014501.1"/>
</dbReference>